<accession>A0AAD9LH31</accession>
<sequence>MAAQNIGAAAVALLAKLTSQSLVRVEEPPGLGRRELLALGWLLGKGSCGQFASALKQFVALQPLRCLEN</sequence>
<gene>
    <name evidence="1" type="ORF">P3T76_010587</name>
</gene>
<dbReference type="Proteomes" id="UP001259832">
    <property type="component" value="Unassembled WGS sequence"/>
</dbReference>
<reference evidence="1" key="1">
    <citation type="submission" date="2023-08" db="EMBL/GenBank/DDBJ databases">
        <title>Reference Genome Resource for the Citrus Pathogen Phytophthora citrophthora.</title>
        <authorList>
            <person name="Moller H."/>
            <person name="Coetzee B."/>
            <person name="Rose L.J."/>
            <person name="Van Niekerk J.M."/>
        </authorList>
    </citation>
    <scope>NUCLEOTIDE SEQUENCE</scope>
    <source>
        <strain evidence="1">STE-U-9442</strain>
    </source>
</reference>
<name>A0AAD9LH31_9STRA</name>
<dbReference type="AlphaFoldDB" id="A0AAD9LH31"/>
<dbReference type="EMBL" id="JASMQC010000023">
    <property type="protein sequence ID" value="KAK1935362.1"/>
    <property type="molecule type" value="Genomic_DNA"/>
</dbReference>
<organism evidence="1 2">
    <name type="scientific">Phytophthora citrophthora</name>
    <dbReference type="NCBI Taxonomy" id="4793"/>
    <lineage>
        <taxon>Eukaryota</taxon>
        <taxon>Sar</taxon>
        <taxon>Stramenopiles</taxon>
        <taxon>Oomycota</taxon>
        <taxon>Peronosporomycetes</taxon>
        <taxon>Peronosporales</taxon>
        <taxon>Peronosporaceae</taxon>
        <taxon>Phytophthora</taxon>
    </lineage>
</organism>
<evidence type="ECO:0000313" key="1">
    <source>
        <dbReference type="EMBL" id="KAK1935362.1"/>
    </source>
</evidence>
<evidence type="ECO:0000313" key="2">
    <source>
        <dbReference type="Proteomes" id="UP001259832"/>
    </source>
</evidence>
<comment type="caution">
    <text evidence="1">The sequence shown here is derived from an EMBL/GenBank/DDBJ whole genome shotgun (WGS) entry which is preliminary data.</text>
</comment>
<keyword evidence="2" id="KW-1185">Reference proteome</keyword>
<protein>
    <submittedName>
        <fullName evidence="1">Uncharacterized protein</fullName>
    </submittedName>
</protein>
<proteinExistence type="predicted"/>